<evidence type="ECO:0000256" key="1">
    <source>
        <dbReference type="PROSITE-ProRule" id="PRU00047"/>
    </source>
</evidence>
<dbReference type="InterPro" id="IPR008042">
    <property type="entry name" value="Retrotrans_Pao"/>
</dbReference>
<dbReference type="GO" id="GO:0003676">
    <property type="term" value="F:nucleic acid binding"/>
    <property type="evidence" value="ECO:0007669"/>
    <property type="project" value="InterPro"/>
</dbReference>
<reference evidence="6 7" key="1">
    <citation type="submission" date="2020-04" db="EMBL/GenBank/DDBJ databases">
        <title>Perkinsus olseni comparative genomics.</title>
        <authorList>
            <person name="Bogema D.R."/>
        </authorList>
    </citation>
    <scope>NUCLEOTIDE SEQUENCE [LARGE SCALE GENOMIC DNA]</scope>
    <source>
        <strain evidence="4">ATCC PRA-179</strain>
        <strain evidence="5">ATCC PRA-31</strain>
    </source>
</reference>
<feature type="domain" description="CCHC-type" evidence="3">
    <location>
        <begin position="525"/>
        <end position="539"/>
    </location>
</feature>
<dbReference type="Pfam" id="PF05380">
    <property type="entry name" value="Peptidase_A17"/>
    <property type="match status" value="1"/>
</dbReference>
<dbReference type="PANTHER" id="PTHR47331">
    <property type="entry name" value="PHD-TYPE DOMAIN-CONTAINING PROTEIN"/>
    <property type="match status" value="1"/>
</dbReference>
<comment type="caution">
    <text evidence="5">The sequence shown here is derived from an EMBL/GenBank/DDBJ whole genome shotgun (WGS) entry which is preliminary data.</text>
</comment>
<feature type="compositionally biased region" description="Basic and acidic residues" evidence="2">
    <location>
        <begin position="545"/>
        <end position="565"/>
    </location>
</feature>
<gene>
    <name evidence="5" type="ORF">FOL46_000257</name>
    <name evidence="4" type="ORF">FOZ61_000251</name>
</gene>
<sequence>MPPRAQAQSERALRAERRANSLPPPGGRRPPPPGPSGQDPASGSVGGAGNPLPHLPEVPNLPGQVPAQADQPQDPTGGPRPSAQVPGAITETQLENRLTGFMEEMRDMMFNAVSEMVYSRSEGTGERVGRRPEGVRSDDFVSAESPAASSRRSVDREIPFGQTQYDHPRVVPVVTTQSQPPPVQEWGGARLSHGMPGDMPGGGNQVVTERRVSPSTEGQVQSLFLEKVRKECHKLAKKDEKFTGKTGKGPTIITLRREIEETVEDHGSVWDDVLDVLGRDFDRKTLEGYRSRVASIWRVLEGYYSNAVVRDRLKSDWAKLVRRSGETCRDFLTRVRDVRKDLTYAGAATEDADELSVWRRGLFPPYSDWVGQYMSTFVSIDPMQSMPPPSIYALRAQMQLRGDEYEDRHGVAPVERSPSETEIVGRAEKPTEAGFLYAAVQGAKEGSPGPTQGNVRFKRDFPPPHECLKHKCQRCYSEQHAAAQCLAAQPADLTKRCRRCGLTHNIQGWNPTVLRCPNPRIAEERCWRCNGKGHMARICMKTLDQKTESEKKPSDNIEPQKEAGSEKQAQNTAISLPSSNTGSIRCIRLYCKNKDDPDSPALILDAMLDSGCSESFCSLETDERLREKNLVTSMSTDGAGTPVQFGNASFNKLLGRAVSHHCRLEDNTPLSIEWGVLQTLSPYPALISLKTLRPKGAIWVISPAGDRLILGDPGDFLPVSNAVYTPFHGLRGLVMNGITTVPSALAGQMAGIRDPSEVSPLEENPTDSVDENDVSVERDTLQLSSSTPPRVWIGDADETAPRGRLWVDIPWRSNERPPRSFAQAWHRDKSLRKRLTLAPEKLSMFQQQADLLVSEGYAEPIDSDLPRYPPSEIDAIDKHYISIVPVFSAARSTRCRLCLDARVANKYTRPGWHDPKALLKALVGWRLYVWIGLFDISKAFWRIYIPTDQRSWLCCVVCSRRLRFRSLPFGLNFSPCALLEGTTLIKNALIELLKDTSGITPKEDAQEESAAKYDHQDVDHTTPEPPRPKKIKCEMYVDDGQVRENQNPNHGRRQLHWVRWGFGQHGFPSMGSKTGGNFDIPESVIVAEWEPGRIRETSQHLQNVSPDSSQWIPFLGYKWDPITDVVVQFFPLLEPTEQAALETQTNVTRRMVISVAQRWHDPLGLFLTEGSFARWIASKAIHSTQEWEQAVSPEIAKELHQWVSYMQSSLHVAPRYCSPKEIFIFSDASITGWSVEIRDHSMRLLYARSGIFPPECRYTIPRKETEAAVRAAETLDKYLTALPEDDDMPSPLIKGLHTDSEILIHRLRGGDRMLKGLSAVERRRIGKIADAVKNHKTICCHIPGSINPSDGASRADQYGPPKCDLVSLRSWLGDEALKETSLKWDSAIARELNELPIDSYLCDPNDRTVSLMNPLHSRLTRLECLPAAIADIKAYQDQDRWCSRLKELIGRNDAPKWTKEFEIDPAGLIRRRSPVSVIESKAQEVNPLLIPCENTWVNRLPRAVYCWNISPYYENCPYGLCPYSMVFGANPRVPGIESNSEVSDEELEELGFRHLTEIPSWQAQLAEMARSRENLRDITLKEYVAIWASLREKVRGKLLRRTGKTEEIHDGDFVRRVRPKMPASEPMIVLKTQGSVIRIIDSFKKLSDEYVGNLVLCKSEPFNKADLLVAKAAYESVADAYDLPAVLLNRKLQQLPSNEASSDADGSVTAQSDLLTSLPRCTPENMTPDATLVVILNCDGNPTVSYWRNKGSGDGSCDLWELEEPAYSLRLQAPTAVDAPVQEEVGRHHPLAA</sequence>
<dbReference type="InterPro" id="IPR001878">
    <property type="entry name" value="Znf_CCHC"/>
</dbReference>
<feature type="region of interest" description="Disordered" evidence="2">
    <location>
        <begin position="123"/>
        <end position="153"/>
    </location>
</feature>
<evidence type="ECO:0000259" key="3">
    <source>
        <dbReference type="PROSITE" id="PS50158"/>
    </source>
</evidence>
<feature type="compositionally biased region" description="Low complexity" evidence="2">
    <location>
        <begin position="66"/>
        <end position="75"/>
    </location>
</feature>
<dbReference type="PROSITE" id="PS50158">
    <property type="entry name" value="ZF_CCHC"/>
    <property type="match status" value="1"/>
</dbReference>
<dbReference type="SUPFAM" id="SSF56672">
    <property type="entry name" value="DNA/RNA polymerases"/>
    <property type="match status" value="1"/>
</dbReference>
<keyword evidence="1" id="KW-0863">Zinc-finger</keyword>
<feature type="compositionally biased region" description="Polar residues" evidence="2">
    <location>
        <begin position="567"/>
        <end position="576"/>
    </location>
</feature>
<feature type="region of interest" description="Disordered" evidence="2">
    <location>
        <begin position="1003"/>
        <end position="1030"/>
    </location>
</feature>
<evidence type="ECO:0000313" key="5">
    <source>
        <dbReference type="EMBL" id="KAF4651549.1"/>
    </source>
</evidence>
<evidence type="ECO:0000313" key="4">
    <source>
        <dbReference type="EMBL" id="KAF4650510.1"/>
    </source>
</evidence>
<dbReference type="OrthoDB" id="5986643at2759"/>
<accession>A0A7J6KY95</accession>
<dbReference type="SMART" id="SM00343">
    <property type="entry name" value="ZnF_C2HC"/>
    <property type="match status" value="2"/>
</dbReference>
<dbReference type="Proteomes" id="UP000570595">
    <property type="component" value="Unassembled WGS sequence"/>
</dbReference>
<keyword evidence="1" id="KW-0862">Zinc</keyword>
<feature type="region of interest" description="Disordered" evidence="2">
    <location>
        <begin position="545"/>
        <end position="576"/>
    </location>
</feature>
<feature type="compositionally biased region" description="Low complexity" evidence="2">
    <location>
        <begin position="142"/>
        <end position="151"/>
    </location>
</feature>
<keyword evidence="1" id="KW-0479">Metal-binding</keyword>
<feature type="compositionally biased region" description="Pro residues" evidence="2">
    <location>
        <begin position="22"/>
        <end position="35"/>
    </location>
</feature>
<feature type="compositionally biased region" description="Basic and acidic residues" evidence="2">
    <location>
        <begin position="123"/>
        <end position="139"/>
    </location>
</feature>
<dbReference type="EMBL" id="JABANN010001036">
    <property type="protein sequence ID" value="KAF4651549.1"/>
    <property type="molecule type" value="Genomic_DNA"/>
</dbReference>
<protein>
    <recommendedName>
        <fullName evidence="3">CCHC-type domain-containing protein</fullName>
    </recommendedName>
</protein>
<dbReference type="Proteomes" id="UP000572268">
    <property type="component" value="Unassembled WGS sequence"/>
</dbReference>
<name>A0A7J6KY95_PEROL</name>
<proteinExistence type="predicted"/>
<feature type="compositionally biased region" description="Basic and acidic residues" evidence="2">
    <location>
        <begin position="1003"/>
        <end position="1022"/>
    </location>
</feature>
<evidence type="ECO:0000313" key="6">
    <source>
        <dbReference type="Proteomes" id="UP000570595"/>
    </source>
</evidence>
<dbReference type="EMBL" id="JABAHT010001028">
    <property type="protein sequence ID" value="KAF4650510.1"/>
    <property type="molecule type" value="Genomic_DNA"/>
</dbReference>
<feature type="region of interest" description="Disordered" evidence="2">
    <location>
        <begin position="1"/>
        <end position="92"/>
    </location>
</feature>
<dbReference type="InterPro" id="IPR043502">
    <property type="entry name" value="DNA/RNA_pol_sf"/>
</dbReference>
<dbReference type="GO" id="GO:0008270">
    <property type="term" value="F:zinc ion binding"/>
    <property type="evidence" value="ECO:0007669"/>
    <property type="project" value="UniProtKB-KW"/>
</dbReference>
<evidence type="ECO:0000256" key="2">
    <source>
        <dbReference type="SAM" id="MobiDB-lite"/>
    </source>
</evidence>
<organism evidence="5 7">
    <name type="scientific">Perkinsus olseni</name>
    <name type="common">Perkinsus atlanticus</name>
    <dbReference type="NCBI Taxonomy" id="32597"/>
    <lineage>
        <taxon>Eukaryota</taxon>
        <taxon>Sar</taxon>
        <taxon>Alveolata</taxon>
        <taxon>Perkinsozoa</taxon>
        <taxon>Perkinsea</taxon>
        <taxon>Perkinsida</taxon>
        <taxon>Perkinsidae</taxon>
        <taxon>Perkinsus</taxon>
    </lineage>
</organism>
<evidence type="ECO:0000313" key="7">
    <source>
        <dbReference type="Proteomes" id="UP000572268"/>
    </source>
</evidence>